<proteinExistence type="predicted"/>
<dbReference type="SUPFAM" id="SSF48264">
    <property type="entry name" value="Cytochrome P450"/>
    <property type="match status" value="1"/>
</dbReference>
<dbReference type="GO" id="GO:0016705">
    <property type="term" value="F:oxidoreductase activity, acting on paired donors, with incorporation or reduction of molecular oxygen"/>
    <property type="evidence" value="ECO:0007669"/>
    <property type="project" value="InterPro"/>
</dbReference>
<evidence type="ECO:0008006" key="4">
    <source>
        <dbReference type="Google" id="ProtNLM"/>
    </source>
</evidence>
<dbReference type="GO" id="GO:0020037">
    <property type="term" value="F:heme binding"/>
    <property type="evidence" value="ECO:0007669"/>
    <property type="project" value="InterPro"/>
</dbReference>
<name>A0A8S9QPR6_BRACR</name>
<evidence type="ECO:0000313" key="2">
    <source>
        <dbReference type="EMBL" id="KAF3553228.1"/>
    </source>
</evidence>
<reference evidence="2" key="1">
    <citation type="submission" date="2019-12" db="EMBL/GenBank/DDBJ databases">
        <title>Genome sequencing and annotation of Brassica cretica.</title>
        <authorList>
            <person name="Studholme D.J."/>
            <person name="Sarris P."/>
        </authorList>
    </citation>
    <scope>NUCLEOTIDE SEQUENCE</scope>
    <source>
        <strain evidence="2">PFS-109/04</strain>
        <tissue evidence="2">Leaf</tissue>
    </source>
</reference>
<feature type="signal peptide" evidence="1">
    <location>
        <begin position="1"/>
        <end position="17"/>
    </location>
</feature>
<evidence type="ECO:0000256" key="1">
    <source>
        <dbReference type="SAM" id="SignalP"/>
    </source>
</evidence>
<feature type="chain" id="PRO_5035722876" description="Cytochrome P450" evidence="1">
    <location>
        <begin position="18"/>
        <end position="131"/>
    </location>
</feature>
<dbReference type="Proteomes" id="UP000712600">
    <property type="component" value="Unassembled WGS sequence"/>
</dbReference>
<dbReference type="GO" id="GO:0005506">
    <property type="term" value="F:iron ion binding"/>
    <property type="evidence" value="ECO:0007669"/>
    <property type="project" value="InterPro"/>
</dbReference>
<dbReference type="GO" id="GO:0004497">
    <property type="term" value="F:monooxygenase activity"/>
    <property type="evidence" value="ECO:0007669"/>
    <property type="project" value="InterPro"/>
</dbReference>
<accession>A0A8S9QPR6</accession>
<comment type="caution">
    <text evidence="2">The sequence shown here is derived from an EMBL/GenBank/DDBJ whole genome shotgun (WGS) entry which is preliminary data.</text>
</comment>
<organism evidence="2 3">
    <name type="scientific">Brassica cretica</name>
    <name type="common">Mustard</name>
    <dbReference type="NCBI Taxonomy" id="69181"/>
    <lineage>
        <taxon>Eukaryota</taxon>
        <taxon>Viridiplantae</taxon>
        <taxon>Streptophyta</taxon>
        <taxon>Embryophyta</taxon>
        <taxon>Tracheophyta</taxon>
        <taxon>Spermatophyta</taxon>
        <taxon>Magnoliopsida</taxon>
        <taxon>eudicotyledons</taxon>
        <taxon>Gunneridae</taxon>
        <taxon>Pentapetalae</taxon>
        <taxon>rosids</taxon>
        <taxon>malvids</taxon>
        <taxon>Brassicales</taxon>
        <taxon>Brassicaceae</taxon>
        <taxon>Brassiceae</taxon>
        <taxon>Brassica</taxon>
    </lineage>
</organism>
<protein>
    <recommendedName>
        <fullName evidence="4">Cytochrome P450</fullName>
    </recommendedName>
</protein>
<sequence>MCPGISMSLKTMPVVLASLLYSFDWKLQDGVVPGNMDMSEGKSSQALPVHGCKIFLTMRWLGLEEPSRLLNLSHSSLLQLLRLRIRGSRVDFISVASDSLHFLRSDPYVFSSDSRNVYIVFDTNLEIFLID</sequence>
<evidence type="ECO:0000313" key="3">
    <source>
        <dbReference type="Proteomes" id="UP000712600"/>
    </source>
</evidence>
<gene>
    <name evidence="2" type="ORF">F2Q69_00010757</name>
</gene>
<keyword evidence="1" id="KW-0732">Signal</keyword>
<dbReference type="InterPro" id="IPR036396">
    <property type="entry name" value="Cyt_P450_sf"/>
</dbReference>
<dbReference type="AlphaFoldDB" id="A0A8S9QPR6"/>
<dbReference type="Gene3D" id="1.10.630.10">
    <property type="entry name" value="Cytochrome P450"/>
    <property type="match status" value="1"/>
</dbReference>
<dbReference type="EMBL" id="QGKX02000996">
    <property type="protein sequence ID" value="KAF3553228.1"/>
    <property type="molecule type" value="Genomic_DNA"/>
</dbReference>